<geneLocation type="plasmid" evidence="8 9">
    <name>unnamed</name>
</geneLocation>
<accession>A0A0F6AW18</accession>
<sequence length="88" mass="10133">MILEEAEMSQIENAVTSSSKRIYRKGNPLSSAEKKRLSISRKKTTHKELNVFIQNIHKESLQQLCEETGTTQAQMIELLIEREMAKRA</sequence>
<evidence type="ECO:0000256" key="3">
    <source>
        <dbReference type="ARBA" id="ARBA00023015"/>
    </source>
</evidence>
<dbReference type="Pfam" id="PF10723">
    <property type="entry name" value="RepB-RCR_reg"/>
    <property type="match status" value="1"/>
</dbReference>
<organism evidence="8 9">
    <name type="scientific">Salmonella typhimurium (strain 14028s / SGSC 2262)</name>
    <dbReference type="NCBI Taxonomy" id="588858"/>
    <lineage>
        <taxon>Bacteria</taxon>
        <taxon>Pseudomonadati</taxon>
        <taxon>Pseudomonadota</taxon>
        <taxon>Gammaproteobacteria</taxon>
        <taxon>Enterobacterales</taxon>
        <taxon>Enterobacteriaceae</taxon>
        <taxon>Salmonella</taxon>
    </lineage>
</organism>
<keyword evidence="3" id="KW-0805">Transcription regulation</keyword>
<dbReference type="GO" id="GO:0003677">
    <property type="term" value="F:DNA binding"/>
    <property type="evidence" value="ECO:0007669"/>
    <property type="project" value="UniProtKB-KW"/>
</dbReference>
<dbReference type="SMR" id="A0A0F6AW18"/>
<dbReference type="NCBIfam" id="NF010256">
    <property type="entry name" value="PRK13702.1"/>
    <property type="match status" value="1"/>
</dbReference>
<keyword evidence="2" id="KW-0615">Plasmid copy control</keyword>
<reference evidence="8 9" key="1">
    <citation type="journal article" date="2010" name="J. Bacteriol.">
        <title>Short-term signatures of evolutionary change in the Salmonella enterica serovar typhimurium 14028 genome.</title>
        <authorList>
            <person name="Jarvik T."/>
            <person name="Smillie C."/>
            <person name="Groisman E.A."/>
            <person name="Ochman H."/>
        </authorList>
    </citation>
    <scope>NUCLEOTIDE SEQUENCE [LARGE SCALE GENOMIC DNA]</scope>
    <source>
        <strain evidence="9">14028s / SGSC 2262</strain>
    </source>
</reference>
<evidence type="ECO:0000256" key="6">
    <source>
        <dbReference type="ARBA" id="ARBA00031853"/>
    </source>
</evidence>
<evidence type="ECO:0000256" key="1">
    <source>
        <dbReference type="ARBA" id="ARBA00022491"/>
    </source>
</evidence>
<dbReference type="Proteomes" id="UP000002695">
    <property type="component" value="Plasmid unnamed"/>
</dbReference>
<dbReference type="InterPro" id="IPR019661">
    <property type="entry name" value="RepA2"/>
</dbReference>
<dbReference type="KEGG" id="seo:STM14_5528"/>
<dbReference type="HOGENOM" id="CLU_180887_0_0_6"/>
<dbReference type="EMBL" id="CP001362">
    <property type="protein sequence ID" value="ACY86438.1"/>
    <property type="molecule type" value="Genomic_DNA"/>
</dbReference>
<keyword evidence="1" id="KW-0678">Repressor</keyword>
<evidence type="ECO:0000313" key="8">
    <source>
        <dbReference type="EMBL" id="ACY86438.1"/>
    </source>
</evidence>
<keyword evidence="8" id="KW-0614">Plasmid</keyword>
<evidence type="ECO:0000256" key="7">
    <source>
        <dbReference type="SAM" id="MobiDB-lite"/>
    </source>
</evidence>
<feature type="region of interest" description="Disordered" evidence="7">
    <location>
        <begin position="14"/>
        <end position="40"/>
    </location>
</feature>
<gene>
    <name evidence="8" type="primary">repC</name>
    <name evidence="8" type="ordered locus">STM14_5528</name>
</gene>
<evidence type="ECO:0000256" key="2">
    <source>
        <dbReference type="ARBA" id="ARBA00022689"/>
    </source>
</evidence>
<keyword evidence="9" id="KW-1185">Reference proteome</keyword>
<evidence type="ECO:0000313" key="9">
    <source>
        <dbReference type="Proteomes" id="UP000002695"/>
    </source>
</evidence>
<proteinExistence type="predicted"/>
<dbReference type="AlphaFoldDB" id="A0A0F6AW18"/>
<name>A0A0F6AW18_SALT1</name>
<dbReference type="GO" id="GO:0006276">
    <property type="term" value="P:plasmid maintenance"/>
    <property type="evidence" value="ECO:0007669"/>
    <property type="project" value="UniProtKB-KW"/>
</dbReference>
<evidence type="ECO:0000256" key="5">
    <source>
        <dbReference type="ARBA" id="ARBA00023163"/>
    </source>
</evidence>
<keyword evidence="5" id="KW-0804">Transcription</keyword>
<keyword evidence="4" id="KW-0238">DNA-binding</keyword>
<dbReference type="PATRIC" id="fig|588858.6.peg.4"/>
<protein>
    <recommendedName>
        <fullName evidence="6">Protein CopB</fullName>
    </recommendedName>
</protein>
<evidence type="ECO:0000256" key="4">
    <source>
        <dbReference type="ARBA" id="ARBA00023125"/>
    </source>
</evidence>
<dbReference type="BioCyc" id="SENT588858:STM14_RS00020-MONOMER"/>